<feature type="region of interest" description="Disordered" evidence="26">
    <location>
        <begin position="29"/>
        <end position="76"/>
    </location>
</feature>
<dbReference type="RefSeq" id="XP_024665618.1">
    <property type="nucleotide sequence ID" value="XM_024809850.1"/>
</dbReference>
<dbReference type="Gene3D" id="3.20.20.70">
    <property type="entry name" value="Aldolase class I"/>
    <property type="match status" value="1"/>
</dbReference>
<dbReference type="Pfam" id="PF25585">
    <property type="entry name" value="zf-CCCH_DUS3L"/>
    <property type="match status" value="2"/>
</dbReference>
<dbReference type="InterPro" id="IPR035587">
    <property type="entry name" value="DUS-like_FMN-bd"/>
</dbReference>
<dbReference type="EC" id="1.3.1.89" evidence="4 25"/>
<evidence type="ECO:0000256" key="14">
    <source>
        <dbReference type="ARBA" id="ARBA00022833"/>
    </source>
</evidence>
<evidence type="ECO:0000256" key="8">
    <source>
        <dbReference type="ARBA" id="ARBA00022643"/>
    </source>
</evidence>
<dbReference type="GO" id="GO:0102265">
    <property type="term" value="F:tRNA-dihydrouridine47 synthase activity"/>
    <property type="evidence" value="ECO:0007669"/>
    <property type="project" value="UniProtKB-EC"/>
</dbReference>
<dbReference type="InterPro" id="IPR018517">
    <property type="entry name" value="tRNA_hU_synthase_CS"/>
</dbReference>
<keyword evidence="17 25" id="KW-0520">NAD</keyword>
<evidence type="ECO:0000256" key="25">
    <source>
        <dbReference type="RuleBase" id="RU291113"/>
    </source>
</evidence>
<keyword evidence="9" id="KW-0507">mRNA processing</keyword>
<keyword evidence="10 25" id="KW-0819">tRNA processing</keyword>
<dbReference type="FunFam" id="3.20.20.70:FF:000145">
    <property type="entry name" value="tRNA-dihydrouridine(47) synthase [NAD(P)(+)]"/>
    <property type="match status" value="1"/>
</dbReference>
<dbReference type="PANTHER" id="PTHR45846:SF1">
    <property type="entry name" value="TRNA-DIHYDROURIDINE(47) SYNTHASE [NAD(P)(+)]-LIKE"/>
    <property type="match status" value="1"/>
</dbReference>
<comment type="subcellular location">
    <subcellularLocation>
        <location evidence="3">Cytoplasm</location>
    </subcellularLocation>
    <subcellularLocation>
        <location evidence="2">Nucleus</location>
    </subcellularLocation>
</comment>
<evidence type="ECO:0000256" key="1">
    <source>
        <dbReference type="ARBA" id="ARBA00001917"/>
    </source>
</evidence>
<accession>A0A2T0FL02</accession>
<dbReference type="PANTHER" id="PTHR45846">
    <property type="entry name" value="TRNA-DIHYDROURIDINE(47) SYNTHASE [NAD(P)(+)]-LIKE"/>
    <property type="match status" value="1"/>
</dbReference>
<evidence type="ECO:0000256" key="15">
    <source>
        <dbReference type="ARBA" id="ARBA00022857"/>
    </source>
</evidence>
<evidence type="ECO:0000256" key="3">
    <source>
        <dbReference type="ARBA" id="ARBA00004496"/>
    </source>
</evidence>
<keyword evidence="15 25" id="KW-0521">NADP</keyword>
<dbReference type="EMBL" id="NDIQ01000022">
    <property type="protein sequence ID" value="PRT55673.1"/>
    <property type="molecule type" value="Genomic_DNA"/>
</dbReference>
<dbReference type="OrthoDB" id="259935at2759"/>
<dbReference type="AlphaFoldDB" id="A0A2T0FL02"/>
<dbReference type="Gene3D" id="4.10.1000.10">
    <property type="entry name" value="Zinc finger, CCCH-type"/>
    <property type="match status" value="1"/>
</dbReference>
<dbReference type="Proteomes" id="UP000238350">
    <property type="component" value="Unassembled WGS sequence"/>
</dbReference>
<evidence type="ECO:0000256" key="17">
    <source>
        <dbReference type="ARBA" id="ARBA00023027"/>
    </source>
</evidence>
<comment type="catalytic activity">
    <reaction evidence="22">
        <text>a 5,6-dihydrouridine in mRNA + NADP(+) = a uridine in mRNA + NADPH + H(+)</text>
        <dbReference type="Rhea" id="RHEA:69855"/>
        <dbReference type="Rhea" id="RHEA-COMP:14658"/>
        <dbReference type="Rhea" id="RHEA-COMP:17789"/>
        <dbReference type="ChEBI" id="CHEBI:15378"/>
        <dbReference type="ChEBI" id="CHEBI:57783"/>
        <dbReference type="ChEBI" id="CHEBI:58349"/>
        <dbReference type="ChEBI" id="CHEBI:65315"/>
        <dbReference type="ChEBI" id="CHEBI:74443"/>
    </reaction>
    <physiologicalReaction direction="right-to-left" evidence="22">
        <dbReference type="Rhea" id="RHEA:69857"/>
    </physiologicalReaction>
</comment>
<evidence type="ECO:0000256" key="18">
    <source>
        <dbReference type="ARBA" id="ARBA00023242"/>
    </source>
</evidence>
<evidence type="ECO:0000256" key="26">
    <source>
        <dbReference type="SAM" id="MobiDB-lite"/>
    </source>
</evidence>
<dbReference type="GeneID" id="36517041"/>
<evidence type="ECO:0000256" key="4">
    <source>
        <dbReference type="ARBA" id="ARBA00012376"/>
    </source>
</evidence>
<comment type="catalytic activity">
    <reaction evidence="20">
        <text>5,6-dihydrouridine(47) in tRNA + NAD(+) = uridine(47) in tRNA + NADH + H(+)</text>
        <dbReference type="Rhea" id="RHEA:53364"/>
        <dbReference type="Rhea" id="RHEA-COMP:13539"/>
        <dbReference type="Rhea" id="RHEA-COMP:13540"/>
        <dbReference type="ChEBI" id="CHEBI:15378"/>
        <dbReference type="ChEBI" id="CHEBI:57540"/>
        <dbReference type="ChEBI" id="CHEBI:57945"/>
        <dbReference type="ChEBI" id="CHEBI:65315"/>
        <dbReference type="ChEBI" id="CHEBI:74443"/>
        <dbReference type="EC" id="1.3.1.89"/>
    </reaction>
    <physiologicalReaction direction="right-to-left" evidence="20">
        <dbReference type="Rhea" id="RHEA:53366"/>
    </physiologicalReaction>
</comment>
<comment type="catalytic activity">
    <reaction evidence="21">
        <text>a 5,6-dihydrouridine in mRNA + NAD(+) = a uridine in mRNA + NADH + H(+)</text>
        <dbReference type="Rhea" id="RHEA:69851"/>
        <dbReference type="Rhea" id="RHEA-COMP:14658"/>
        <dbReference type="Rhea" id="RHEA-COMP:17789"/>
        <dbReference type="ChEBI" id="CHEBI:15378"/>
        <dbReference type="ChEBI" id="CHEBI:57540"/>
        <dbReference type="ChEBI" id="CHEBI:57945"/>
        <dbReference type="ChEBI" id="CHEBI:65315"/>
        <dbReference type="ChEBI" id="CHEBI:74443"/>
    </reaction>
    <physiologicalReaction direction="right-to-left" evidence="21">
        <dbReference type="Rhea" id="RHEA:69853"/>
    </physiologicalReaction>
</comment>
<dbReference type="STRING" id="45607.A0A2T0FL02"/>
<evidence type="ECO:0000256" key="10">
    <source>
        <dbReference type="ARBA" id="ARBA00022694"/>
    </source>
</evidence>
<evidence type="ECO:0000259" key="27">
    <source>
        <dbReference type="PROSITE" id="PS50103"/>
    </source>
</evidence>
<protein>
    <recommendedName>
        <fullName evidence="5 25">tRNA-dihydrouridine(47) synthase [NAD(P)(+)]</fullName>
        <ecNumber evidence="4 25">1.3.1.89</ecNumber>
    </recommendedName>
    <alternativeName>
        <fullName evidence="25">tRNA-dihydrouridine synthase 3</fullName>
    </alternativeName>
</protein>
<evidence type="ECO:0000256" key="9">
    <source>
        <dbReference type="ARBA" id="ARBA00022664"/>
    </source>
</evidence>
<feature type="domain" description="C3H1-type" evidence="27">
    <location>
        <begin position="79"/>
        <end position="108"/>
    </location>
</feature>
<dbReference type="PROSITE" id="PS50103">
    <property type="entry name" value="ZF_C3H1"/>
    <property type="match status" value="1"/>
</dbReference>
<evidence type="ECO:0000313" key="28">
    <source>
        <dbReference type="EMBL" id="PRT55673.1"/>
    </source>
</evidence>
<evidence type="ECO:0000256" key="23">
    <source>
        <dbReference type="ARBA" id="ARBA00049513"/>
    </source>
</evidence>
<comment type="cofactor">
    <cofactor evidence="1 25">
        <name>FMN</name>
        <dbReference type="ChEBI" id="CHEBI:58210"/>
    </cofactor>
</comment>
<evidence type="ECO:0000256" key="16">
    <source>
        <dbReference type="ARBA" id="ARBA00023002"/>
    </source>
</evidence>
<keyword evidence="16 25" id="KW-0560">Oxidoreductase</keyword>
<evidence type="ECO:0000313" key="29">
    <source>
        <dbReference type="Proteomes" id="UP000238350"/>
    </source>
</evidence>
<dbReference type="GO" id="GO:0003723">
    <property type="term" value="F:RNA binding"/>
    <property type="evidence" value="ECO:0007669"/>
    <property type="project" value="TreeGrafter"/>
</dbReference>
<evidence type="ECO:0000256" key="7">
    <source>
        <dbReference type="ARBA" id="ARBA00022630"/>
    </source>
</evidence>
<dbReference type="PROSITE" id="PS01136">
    <property type="entry name" value="UPF0034"/>
    <property type="match status" value="1"/>
</dbReference>
<comment type="caution">
    <text evidence="28">The sequence shown here is derived from an EMBL/GenBank/DDBJ whole genome shotgun (WGS) entry which is preliminary data.</text>
</comment>
<feature type="zinc finger region" description="C3H1-type" evidence="24">
    <location>
        <begin position="79"/>
        <end position="108"/>
    </location>
</feature>
<evidence type="ECO:0000256" key="13">
    <source>
        <dbReference type="ARBA" id="ARBA00022771"/>
    </source>
</evidence>
<keyword evidence="18" id="KW-0539">Nucleus</keyword>
<dbReference type="CDD" id="cd02801">
    <property type="entry name" value="DUS_like_FMN"/>
    <property type="match status" value="1"/>
</dbReference>
<keyword evidence="12" id="KW-0677">Repeat</keyword>
<organism evidence="28 29">
    <name type="scientific">Wickerhamiella sorbophila</name>
    <dbReference type="NCBI Taxonomy" id="45607"/>
    <lineage>
        <taxon>Eukaryota</taxon>
        <taxon>Fungi</taxon>
        <taxon>Dikarya</taxon>
        <taxon>Ascomycota</taxon>
        <taxon>Saccharomycotina</taxon>
        <taxon>Dipodascomycetes</taxon>
        <taxon>Dipodascales</taxon>
        <taxon>Trichomonascaceae</taxon>
        <taxon>Wickerhamiella</taxon>
    </lineage>
</organism>
<dbReference type="GO" id="GO:0106414">
    <property type="term" value="F:mRNA dihydrouridine synthase activity"/>
    <property type="evidence" value="ECO:0007669"/>
    <property type="project" value="RHEA"/>
</dbReference>
<feature type="compositionally biased region" description="Basic residues" evidence="26">
    <location>
        <begin position="61"/>
        <end position="70"/>
    </location>
</feature>
<keyword evidence="7 25" id="KW-0285">Flavoprotein</keyword>
<evidence type="ECO:0000256" key="22">
    <source>
        <dbReference type="ARBA" id="ARBA00049447"/>
    </source>
</evidence>
<gene>
    <name evidence="28" type="ORF">B9G98_03293</name>
</gene>
<dbReference type="GO" id="GO:0005634">
    <property type="term" value="C:nucleus"/>
    <property type="evidence" value="ECO:0007669"/>
    <property type="project" value="UniProtKB-SubCell"/>
</dbReference>
<comment type="catalytic activity">
    <reaction evidence="23">
        <text>5,6-dihydrouridine(47) in tRNA + NADP(+) = uridine(47) in tRNA + NADPH + H(+)</text>
        <dbReference type="Rhea" id="RHEA:53360"/>
        <dbReference type="Rhea" id="RHEA-COMP:13539"/>
        <dbReference type="Rhea" id="RHEA-COMP:13540"/>
        <dbReference type="ChEBI" id="CHEBI:15378"/>
        <dbReference type="ChEBI" id="CHEBI:57783"/>
        <dbReference type="ChEBI" id="CHEBI:58349"/>
        <dbReference type="ChEBI" id="CHEBI:65315"/>
        <dbReference type="ChEBI" id="CHEBI:74443"/>
        <dbReference type="EC" id="1.3.1.89"/>
    </reaction>
    <physiologicalReaction direction="right-to-left" evidence="23">
        <dbReference type="Rhea" id="RHEA:53362"/>
    </physiologicalReaction>
</comment>
<keyword evidence="29" id="KW-1185">Reference proteome</keyword>
<evidence type="ECO:0000256" key="12">
    <source>
        <dbReference type="ARBA" id="ARBA00022737"/>
    </source>
</evidence>
<dbReference type="SUPFAM" id="SSF51395">
    <property type="entry name" value="FMN-linked oxidoreductases"/>
    <property type="match status" value="1"/>
</dbReference>
<evidence type="ECO:0000256" key="2">
    <source>
        <dbReference type="ARBA" id="ARBA00004123"/>
    </source>
</evidence>
<keyword evidence="6" id="KW-0963">Cytoplasm</keyword>
<evidence type="ECO:0000256" key="5">
    <source>
        <dbReference type="ARBA" id="ARBA00022143"/>
    </source>
</evidence>
<dbReference type="GO" id="GO:0008270">
    <property type="term" value="F:zinc ion binding"/>
    <property type="evidence" value="ECO:0007669"/>
    <property type="project" value="UniProtKB-KW"/>
</dbReference>
<evidence type="ECO:0000256" key="6">
    <source>
        <dbReference type="ARBA" id="ARBA00022490"/>
    </source>
</evidence>
<keyword evidence="8 25" id="KW-0288">FMN</keyword>
<comment type="similarity">
    <text evidence="25">Belongs to the dus family. Dus3 subfamily.</text>
</comment>
<evidence type="ECO:0000256" key="11">
    <source>
        <dbReference type="ARBA" id="ARBA00022723"/>
    </source>
</evidence>
<dbReference type="GO" id="GO:0006397">
    <property type="term" value="P:mRNA processing"/>
    <property type="evidence" value="ECO:0007669"/>
    <property type="project" value="UniProtKB-KW"/>
</dbReference>
<keyword evidence="13 24" id="KW-0863">Zinc-finger</keyword>
<evidence type="ECO:0000256" key="24">
    <source>
        <dbReference type="PROSITE-ProRule" id="PRU00723"/>
    </source>
</evidence>
<comment type="function">
    <text evidence="19">Catalyzes the synthesis of dihydrouridine, a modified base found in the D-loop of most tRNAs. Specifically modifies U47 in cytoplasmic tRNAs. Catalyzes the synthesis of dihydrouridine in some mRNAs, thereby affecting their translation.</text>
</comment>
<name>A0A2T0FL02_9ASCO</name>
<reference evidence="28 29" key="1">
    <citation type="submission" date="2017-04" db="EMBL/GenBank/DDBJ databases">
        <title>Genome sequencing of [Candida] sorbophila.</title>
        <authorList>
            <person name="Ahn J.O."/>
        </authorList>
    </citation>
    <scope>NUCLEOTIDE SEQUENCE [LARGE SCALE GENOMIC DNA]</scope>
    <source>
        <strain evidence="28 29">DS02</strain>
    </source>
</reference>
<dbReference type="GO" id="GO:0050660">
    <property type="term" value="F:flavin adenine dinucleotide binding"/>
    <property type="evidence" value="ECO:0007669"/>
    <property type="project" value="UniProtKB-UniRule"/>
</dbReference>
<keyword evidence="11 24" id="KW-0479">Metal-binding</keyword>
<dbReference type="InterPro" id="IPR013785">
    <property type="entry name" value="Aldolase_TIM"/>
</dbReference>
<evidence type="ECO:0000256" key="19">
    <source>
        <dbReference type="ARBA" id="ARBA00045934"/>
    </source>
</evidence>
<dbReference type="GO" id="GO:0005737">
    <property type="term" value="C:cytoplasm"/>
    <property type="evidence" value="ECO:0007669"/>
    <property type="project" value="UniProtKB-SubCell"/>
</dbReference>
<dbReference type="Pfam" id="PF01207">
    <property type="entry name" value="Dus"/>
    <property type="match status" value="1"/>
</dbReference>
<evidence type="ECO:0000256" key="21">
    <source>
        <dbReference type="ARBA" id="ARBA00048342"/>
    </source>
</evidence>
<keyword evidence="14 24" id="KW-0862">Zinc</keyword>
<proteinExistence type="inferred from homology"/>
<dbReference type="InterPro" id="IPR000571">
    <property type="entry name" value="Znf_CCCH"/>
</dbReference>
<evidence type="ECO:0000256" key="20">
    <source>
        <dbReference type="ARBA" id="ARBA00048266"/>
    </source>
</evidence>
<sequence length="605" mass="68426">MSEPEAKKIKVDRIKGITPIKPQYLVEKTSQPAEVYNDEDAESSGVVQRAGEGSHPGAAGGKKKKNRGQNKNRSIQQHRELVKLCEGVKDTKGSCRFGETCRFEHDIQKYIESKPADLPGMCPVFEALGYCPAGVKCRWLSSHFDNGKLTPEDEDKRAAAAAFNFEVNRVNAEMQHKLQRKHYDMSRSESYIGQMEQERKAREDANSEDRLDNVAAFVEGQLKPTEKKRLNYHRAKVLSPLTTVGNLPYRRLMKTLGVDVTFSEMALSLPLVQGSKSEWALTRAHSSEVGSFNVQIAAPKPWHAIKATQVVSELAPQTNEINLNCGCPIDLLFRQGAGSALMDNPAKIMRITRGMNVVSGDIPITIKIRTGTRDGHPTAKNLVKRLVDEQQVAAITIHGRSRAQRYTKEADWEYIKEIATTVKEERADRELKPWIIGNGDVYSWEDWYSHVEDAGVDTCMVARGALIKPWIFEEIDSKQYLDKSASERLEYLKQYANYGLEHWGSDEYGVSLTRRYLCEWMSFTHRYIPVGILEYLPPKLNDRPAPWQGRNEMETLLASNNYKDWIKITEMFLGPAADTFEFEPKHKSNSYAKNTKATATQATTS</sequence>